<feature type="domain" description="Glucosyltransferase 3-like C-terminal" evidence="3">
    <location>
        <begin position="182"/>
        <end position="350"/>
    </location>
</feature>
<evidence type="ECO:0000313" key="5">
    <source>
        <dbReference type="Proteomes" id="UP000183038"/>
    </source>
</evidence>
<dbReference type="Gene3D" id="3.40.50.2000">
    <property type="entry name" value="Glycogen Phosphorylase B"/>
    <property type="match status" value="2"/>
</dbReference>
<feature type="domain" description="Glucosyltransferase 3-like N-terminal" evidence="2">
    <location>
        <begin position="19"/>
        <end position="163"/>
    </location>
</feature>
<reference evidence="4 5" key="1">
    <citation type="submission" date="2016-10" db="EMBL/GenBank/DDBJ databases">
        <authorList>
            <person name="de Groot N.N."/>
        </authorList>
    </citation>
    <scope>NUCLEOTIDE SEQUENCE [LARGE SCALE GENOMIC DNA]</scope>
    <source>
        <strain evidence="4 5">MAR_2009_71</strain>
    </source>
</reference>
<dbReference type="AlphaFoldDB" id="A0A1H4PH59"/>
<dbReference type="InterPro" id="IPR058591">
    <property type="entry name" value="Gtf3_N"/>
</dbReference>
<dbReference type="Proteomes" id="UP000183038">
    <property type="component" value="Unassembled WGS sequence"/>
</dbReference>
<name>A0A1H4PH59_9FLAO</name>
<dbReference type="InterPro" id="IPR058592">
    <property type="entry name" value="Gtf3_C"/>
</dbReference>
<dbReference type="Pfam" id="PF26334">
    <property type="entry name" value="Gtf3_N"/>
    <property type="match status" value="1"/>
</dbReference>
<accession>A0A1H4PH59</accession>
<evidence type="ECO:0000313" key="4">
    <source>
        <dbReference type="EMBL" id="SEC06715.1"/>
    </source>
</evidence>
<keyword evidence="1" id="KW-0808">Transferase</keyword>
<dbReference type="EMBL" id="FNTB01000001">
    <property type="protein sequence ID" value="SEC06715.1"/>
    <property type="molecule type" value="Genomic_DNA"/>
</dbReference>
<gene>
    <name evidence="4" type="ORF">SAMN05192540_2266</name>
</gene>
<dbReference type="Pfam" id="PF26337">
    <property type="entry name" value="Gtf3_C"/>
    <property type="match status" value="1"/>
</dbReference>
<proteinExistence type="predicted"/>
<protein>
    <recommendedName>
        <fullName evidence="6">Beta-1,6-galactofuranosyltransferase</fullName>
    </recommendedName>
</protein>
<evidence type="ECO:0000256" key="1">
    <source>
        <dbReference type="ARBA" id="ARBA00022679"/>
    </source>
</evidence>
<organism evidence="4 5">
    <name type="scientific">Maribacter dokdonensis</name>
    <dbReference type="NCBI Taxonomy" id="320912"/>
    <lineage>
        <taxon>Bacteria</taxon>
        <taxon>Pseudomonadati</taxon>
        <taxon>Bacteroidota</taxon>
        <taxon>Flavobacteriia</taxon>
        <taxon>Flavobacteriales</taxon>
        <taxon>Flavobacteriaceae</taxon>
        <taxon>Maribacter</taxon>
    </lineage>
</organism>
<evidence type="ECO:0008006" key="6">
    <source>
        <dbReference type="Google" id="ProtNLM"/>
    </source>
</evidence>
<evidence type="ECO:0000259" key="3">
    <source>
        <dbReference type="Pfam" id="PF26337"/>
    </source>
</evidence>
<dbReference type="PIRSF" id="PIRSF007023">
    <property type="entry name" value="UDP-Galf_transf"/>
    <property type="match status" value="1"/>
</dbReference>
<evidence type="ECO:0000259" key="2">
    <source>
        <dbReference type="Pfam" id="PF26334"/>
    </source>
</evidence>
<sequence>MHGKNGLINTFMTSNNLFFISRNYKFSKNAASKPKMDCEIVLEKNGFKNLGFKQSNYRSSAIGAVISFFGITKGLIRLPRKSVFCMQYPLSKFFGYITNVVALKKCTLIIIIHDVKFLMGKSKDLNGEMAKFNKADFIIVHNESMKKWFQDNGCTAQLVSLELFDYIHSSNKHATLNTPYDVVFAGGLGKEKSEFLYSMDNLNPLNYKLKLYGNGFNAADAEQTNSILDYQGVFSPEQVIDEINGSFGLIWNGNALTECSGDFGKYLLYNNPHKTSLYLLCGLPVIVWKKAAIAKFIEKEQIGITLNSLDELDTVLANLDSKDYATMVSNVEKVKVKVSSGYYLSHAINKVVALV</sequence>